<proteinExistence type="predicted"/>
<accession>A0ABP4X6D3</accession>
<dbReference type="InterPro" id="IPR000866">
    <property type="entry name" value="AhpC/TSA"/>
</dbReference>
<evidence type="ECO:0000259" key="1">
    <source>
        <dbReference type="PROSITE" id="PS51352"/>
    </source>
</evidence>
<gene>
    <name evidence="2" type="ORF">GCM10009747_33360</name>
</gene>
<evidence type="ECO:0000313" key="2">
    <source>
        <dbReference type="EMBL" id="GAA1769544.1"/>
    </source>
</evidence>
<organism evidence="2 3">
    <name type="scientific">Agromyces humatus</name>
    <dbReference type="NCBI Taxonomy" id="279573"/>
    <lineage>
        <taxon>Bacteria</taxon>
        <taxon>Bacillati</taxon>
        <taxon>Actinomycetota</taxon>
        <taxon>Actinomycetes</taxon>
        <taxon>Micrococcales</taxon>
        <taxon>Microbacteriaceae</taxon>
        <taxon>Agromyces</taxon>
    </lineage>
</organism>
<dbReference type="PROSITE" id="PS51352">
    <property type="entry name" value="THIOREDOXIN_2"/>
    <property type="match status" value="1"/>
</dbReference>
<dbReference type="InterPro" id="IPR013766">
    <property type="entry name" value="Thioredoxin_domain"/>
</dbReference>
<evidence type="ECO:0000313" key="3">
    <source>
        <dbReference type="Proteomes" id="UP001500506"/>
    </source>
</evidence>
<dbReference type="SUPFAM" id="SSF52833">
    <property type="entry name" value="Thioredoxin-like"/>
    <property type="match status" value="1"/>
</dbReference>
<feature type="domain" description="Thioredoxin" evidence="1">
    <location>
        <begin position="7"/>
        <end position="148"/>
    </location>
</feature>
<name>A0ABP4X6D3_9MICO</name>
<keyword evidence="3" id="KW-1185">Reference proteome</keyword>
<dbReference type="Gene3D" id="3.40.30.10">
    <property type="entry name" value="Glutaredoxin"/>
    <property type="match status" value="1"/>
</dbReference>
<dbReference type="EMBL" id="BAAANH010000008">
    <property type="protein sequence ID" value="GAA1769544.1"/>
    <property type="molecule type" value="Genomic_DNA"/>
</dbReference>
<dbReference type="InterPro" id="IPR036249">
    <property type="entry name" value="Thioredoxin-like_sf"/>
</dbReference>
<protein>
    <submittedName>
        <fullName evidence="2">Peroxiredoxin family protein</fullName>
    </submittedName>
</protein>
<comment type="caution">
    <text evidence="2">The sequence shown here is derived from an EMBL/GenBank/DDBJ whole genome shotgun (WGS) entry which is preliminary data.</text>
</comment>
<reference evidence="3" key="1">
    <citation type="journal article" date="2019" name="Int. J. Syst. Evol. Microbiol.">
        <title>The Global Catalogue of Microorganisms (GCM) 10K type strain sequencing project: providing services to taxonomists for standard genome sequencing and annotation.</title>
        <authorList>
            <consortium name="The Broad Institute Genomics Platform"/>
            <consortium name="The Broad Institute Genome Sequencing Center for Infectious Disease"/>
            <person name="Wu L."/>
            <person name="Ma J."/>
        </authorList>
    </citation>
    <scope>NUCLEOTIDE SEQUENCE [LARGE SCALE GENOMIC DNA]</scope>
    <source>
        <strain evidence="3">JCM 14319</strain>
    </source>
</reference>
<dbReference type="Pfam" id="PF00578">
    <property type="entry name" value="AhpC-TSA"/>
    <property type="match status" value="1"/>
</dbReference>
<dbReference type="Proteomes" id="UP001500506">
    <property type="component" value="Unassembled WGS sequence"/>
</dbReference>
<sequence>MTDIAVPTTGTAFPDLDLIDARGESHPVSSVIAGRAAVVFFMRSHTCPVCHSHIRQLERLADRGRLAGAAAIVVTPGGASEAGAVARRTSLRVFASGEQHSSIGLGKFLFLQHSGTFVLDPTGGVISARTSALPTSSFSSREVQAALA</sequence>